<reference evidence="3" key="1">
    <citation type="journal article" date="2019" name="PLoS Negl. Trop. Dis.">
        <title>Revisiting the worldwide diversity of Leptospira species in the environment.</title>
        <authorList>
            <person name="Vincent A.T."/>
            <person name="Schiettekatte O."/>
            <person name="Bourhy P."/>
            <person name="Veyrier F.J."/>
            <person name="Picardeau M."/>
        </authorList>
    </citation>
    <scope>NUCLEOTIDE SEQUENCE [LARGE SCALE GENOMIC DNA]</scope>
    <source>
        <strain evidence="3">201702455</strain>
    </source>
</reference>
<dbReference type="RefSeq" id="WP_135650123.1">
    <property type="nucleotide sequence ID" value="NZ_RQGF01000028.1"/>
</dbReference>
<protein>
    <recommendedName>
        <fullName evidence="5">DUF3352 domain-containing protein</fullName>
    </recommendedName>
</protein>
<comment type="caution">
    <text evidence="3">The sequence shown here is derived from an EMBL/GenBank/DDBJ whole genome shotgun (WGS) entry which is preliminary data.</text>
</comment>
<dbReference type="Proteomes" id="UP000297762">
    <property type="component" value="Unassembled WGS sequence"/>
</dbReference>
<evidence type="ECO:0008006" key="5">
    <source>
        <dbReference type="Google" id="ProtNLM"/>
    </source>
</evidence>
<dbReference type="OrthoDB" id="312618at2"/>
<evidence type="ECO:0000313" key="3">
    <source>
        <dbReference type="EMBL" id="TGL60868.1"/>
    </source>
</evidence>
<organism evidence="3 4">
    <name type="scientific">Leptospira sarikeiensis</name>
    <dbReference type="NCBI Taxonomy" id="2484943"/>
    <lineage>
        <taxon>Bacteria</taxon>
        <taxon>Pseudomonadati</taxon>
        <taxon>Spirochaetota</taxon>
        <taxon>Spirochaetia</taxon>
        <taxon>Leptospirales</taxon>
        <taxon>Leptospiraceae</taxon>
        <taxon>Leptospira</taxon>
    </lineage>
</organism>
<gene>
    <name evidence="3" type="ORF">EHQ64_13745</name>
</gene>
<keyword evidence="2" id="KW-0812">Transmembrane</keyword>
<sequence length="601" mass="66133">MKNCIQIFKHKILPKIKFLFSKEFLGNLRVWFKENILKDPKVGVPAGIGAVFLAIGFYLSFKSYSIDSAIKDPILLIPKKADLVLEIYRPEEFIEDVEKTNIGKEFSEDGTFQKILTLPELRKVSSVLYLLEAKAGVMTKPSRLAALFDGPVVAALYPKSQFLLVGRASTSSKLGVSLITAFKGEKVIVKETPKEEKPQTPPPSEGEGEYYTPTGSEKTHSADDFADQFTAGSEKFGNLEAFKYEFGSGKIFAIVLGDYIILTDSEDLLENSLDLASSANNDSLGNQPGFETIKKDSSKKENKLLLYAGTESLIAPLLKPSFGNSGAGLLLGWDIGKNLEGKVYKIGGEKNQVVSSGPGLSKVIPREANLVFYSEELKPSEAWRSLESLNGEWKSFGEGLSAFGKNSGIHEQYFGSDKGFALSFNGLEYKSGMVYPRFGISVPASVPDDKLLKAIFKVGNPIKVPYQNVSLDSYPLKKGGFYTPTSLKVGNWKYLASDRKSAEETASTGNGNKPTQADIFSSGPAKELAYYPHHIVVRVPGILDDLKSFYLYGAEGSSEYTSKTIERDVQPFLNRFRTFERLVISFGSGKEGEDWGKLKIF</sequence>
<evidence type="ECO:0000256" key="1">
    <source>
        <dbReference type="SAM" id="MobiDB-lite"/>
    </source>
</evidence>
<accession>A0A4R9K5P1</accession>
<dbReference type="EMBL" id="RQGF01000028">
    <property type="protein sequence ID" value="TGL60868.1"/>
    <property type="molecule type" value="Genomic_DNA"/>
</dbReference>
<evidence type="ECO:0000313" key="4">
    <source>
        <dbReference type="Proteomes" id="UP000297762"/>
    </source>
</evidence>
<feature type="transmembrane region" description="Helical" evidence="2">
    <location>
        <begin position="42"/>
        <end position="61"/>
    </location>
</feature>
<proteinExistence type="predicted"/>
<keyword evidence="2" id="KW-1133">Transmembrane helix</keyword>
<keyword evidence="2" id="KW-0472">Membrane</keyword>
<name>A0A4R9K5P1_9LEPT</name>
<feature type="region of interest" description="Disordered" evidence="1">
    <location>
        <begin position="190"/>
        <end position="217"/>
    </location>
</feature>
<dbReference type="AlphaFoldDB" id="A0A4R9K5P1"/>
<evidence type="ECO:0000256" key="2">
    <source>
        <dbReference type="SAM" id="Phobius"/>
    </source>
</evidence>
<keyword evidence="4" id="KW-1185">Reference proteome</keyword>